<dbReference type="SUPFAM" id="SSF64167">
    <property type="entry name" value="SurE-like"/>
    <property type="match status" value="1"/>
</dbReference>
<dbReference type="InterPro" id="IPR002828">
    <property type="entry name" value="SurE-like_Pase/nucleotidase"/>
</dbReference>
<dbReference type="OrthoDB" id="9780815at2"/>
<dbReference type="EC" id="3.1.3.5" evidence="3"/>
<keyword evidence="4" id="KW-0479">Metal-binding</keyword>
<dbReference type="EMBL" id="FOYL01000006">
    <property type="protein sequence ID" value="SFR22495.1"/>
    <property type="molecule type" value="Genomic_DNA"/>
</dbReference>
<dbReference type="STRING" id="84724.SAMN04488564_106195"/>
<evidence type="ECO:0000256" key="3">
    <source>
        <dbReference type="ARBA" id="ARBA00012643"/>
    </source>
</evidence>
<dbReference type="Pfam" id="PF01975">
    <property type="entry name" value="SurE"/>
    <property type="match status" value="1"/>
</dbReference>
<evidence type="ECO:0000259" key="6">
    <source>
        <dbReference type="Pfam" id="PF01975"/>
    </source>
</evidence>
<dbReference type="GO" id="GO:0008253">
    <property type="term" value="F:5'-nucleotidase activity"/>
    <property type="evidence" value="ECO:0007669"/>
    <property type="project" value="UniProtKB-EC"/>
</dbReference>
<evidence type="ECO:0000313" key="7">
    <source>
        <dbReference type="EMBL" id="SFR22495.1"/>
    </source>
</evidence>
<keyword evidence="8" id="KW-1185">Reference proteome</keyword>
<evidence type="ECO:0000256" key="1">
    <source>
        <dbReference type="ARBA" id="ARBA00000815"/>
    </source>
</evidence>
<dbReference type="RefSeq" id="WP_093598552.1">
    <property type="nucleotide sequence ID" value="NZ_FOYL01000006.1"/>
</dbReference>
<name>A0A1I6EXU5_9PSEU</name>
<evidence type="ECO:0000256" key="4">
    <source>
        <dbReference type="ARBA" id="ARBA00022723"/>
    </source>
</evidence>
<feature type="domain" description="Survival protein SurE-like phosphatase/nucleotidase" evidence="6">
    <location>
        <begin position="3"/>
        <end position="184"/>
    </location>
</feature>
<comment type="similarity">
    <text evidence="2">Belongs to the SurE nucleotidase family.</text>
</comment>
<dbReference type="InterPro" id="IPR030048">
    <property type="entry name" value="SurE"/>
</dbReference>
<evidence type="ECO:0000256" key="5">
    <source>
        <dbReference type="ARBA" id="ARBA00022801"/>
    </source>
</evidence>
<keyword evidence="5" id="KW-0378">Hydrolase</keyword>
<dbReference type="PANTHER" id="PTHR30457">
    <property type="entry name" value="5'-NUCLEOTIDASE SURE"/>
    <property type="match status" value="1"/>
</dbReference>
<dbReference type="PANTHER" id="PTHR30457:SF0">
    <property type="entry name" value="PHOSPHATASE, PUTATIVE (AFU_ORTHOLOGUE AFUA_4G01070)-RELATED"/>
    <property type="match status" value="1"/>
</dbReference>
<dbReference type="AlphaFoldDB" id="A0A1I6EXU5"/>
<sequence length="248" mass="25283">MRVLVTNDDGIDSPGLYALARAASSLGWEVLVAAPSTEASGTGTSLASASGRSRIPLERRQVDGFEAFAVPGHPALISFIACQGGFGERPDLVLSGVNLGANTSTGILHSGTVGAALAASARGVSALAVSLDVEWDGSAPLWDTATDVARAVLPMLAEMPAATVLNLNVPNAATVRGIEWADIAPSSPYQVHFESNGDELKLRAVKTDLEPVPGTEIAFLADGYAALTPLRSVAAASTSGLPSPAWPA</sequence>
<dbReference type="Proteomes" id="UP000198583">
    <property type="component" value="Unassembled WGS sequence"/>
</dbReference>
<evidence type="ECO:0000313" key="8">
    <source>
        <dbReference type="Proteomes" id="UP000198583"/>
    </source>
</evidence>
<organism evidence="7 8">
    <name type="scientific">Lentzea waywayandensis</name>
    <dbReference type="NCBI Taxonomy" id="84724"/>
    <lineage>
        <taxon>Bacteria</taxon>
        <taxon>Bacillati</taxon>
        <taxon>Actinomycetota</taxon>
        <taxon>Actinomycetes</taxon>
        <taxon>Pseudonocardiales</taxon>
        <taxon>Pseudonocardiaceae</taxon>
        <taxon>Lentzea</taxon>
    </lineage>
</organism>
<evidence type="ECO:0000256" key="2">
    <source>
        <dbReference type="ARBA" id="ARBA00011062"/>
    </source>
</evidence>
<dbReference type="Gene3D" id="3.40.1210.10">
    <property type="entry name" value="Survival protein SurE-like phosphatase/nucleotidase"/>
    <property type="match status" value="1"/>
</dbReference>
<comment type="catalytic activity">
    <reaction evidence="1">
        <text>a ribonucleoside 5'-phosphate + H2O = a ribonucleoside + phosphate</text>
        <dbReference type="Rhea" id="RHEA:12484"/>
        <dbReference type="ChEBI" id="CHEBI:15377"/>
        <dbReference type="ChEBI" id="CHEBI:18254"/>
        <dbReference type="ChEBI" id="CHEBI:43474"/>
        <dbReference type="ChEBI" id="CHEBI:58043"/>
        <dbReference type="EC" id="3.1.3.5"/>
    </reaction>
</comment>
<protein>
    <recommendedName>
        <fullName evidence="3">5'-nucleotidase</fullName>
        <ecNumber evidence="3">3.1.3.5</ecNumber>
    </recommendedName>
</protein>
<reference evidence="8" key="1">
    <citation type="submission" date="2016-10" db="EMBL/GenBank/DDBJ databases">
        <authorList>
            <person name="Varghese N."/>
            <person name="Submissions S."/>
        </authorList>
    </citation>
    <scope>NUCLEOTIDE SEQUENCE [LARGE SCALE GENOMIC DNA]</scope>
    <source>
        <strain evidence="8">DSM 44232</strain>
    </source>
</reference>
<gene>
    <name evidence="7" type="ORF">SAMN04488564_106195</name>
</gene>
<accession>A0A1I6EXU5</accession>
<dbReference type="GO" id="GO:0046872">
    <property type="term" value="F:metal ion binding"/>
    <property type="evidence" value="ECO:0007669"/>
    <property type="project" value="UniProtKB-KW"/>
</dbReference>
<dbReference type="InterPro" id="IPR036523">
    <property type="entry name" value="SurE-like_sf"/>
</dbReference>
<proteinExistence type="inferred from homology"/>